<dbReference type="Gramene" id="Ma04_t22580.1">
    <property type="protein sequence ID" value="Ma04_p22580.1"/>
    <property type="gene ID" value="Ma04_g22580"/>
</dbReference>
<reference evidence="5" key="2">
    <citation type="submission" date="2021-05" db="UniProtKB">
        <authorList>
            <consortium name="EnsemblPlants"/>
        </authorList>
    </citation>
    <scope>IDENTIFICATION</scope>
    <source>
        <strain evidence="5">subsp. malaccensis</strain>
    </source>
</reference>
<evidence type="ECO:0000256" key="3">
    <source>
        <dbReference type="ARBA" id="ARBA00022851"/>
    </source>
</evidence>
<dbReference type="EnsemblPlants" id="Ma04_t22580.1">
    <property type="protein sequence ID" value="Ma04_p22580.1"/>
    <property type="gene ID" value="Ma04_g22580"/>
</dbReference>
<sequence>MADRGCNNACGCVVPCPGGNACRCSTGGDGEVRHTLCTCGDHCNCNPCACGGATAAGKASCTCRPNCGCAACSAA</sequence>
<keyword evidence="2" id="KW-0479">Metal-binding</keyword>
<dbReference type="FunCoup" id="A0A804ISP4">
    <property type="interactions" value="244"/>
</dbReference>
<dbReference type="PRINTS" id="PR00877">
    <property type="entry name" value="MTPLANTPEC"/>
</dbReference>
<gene>
    <name evidence="4" type="ORF">GSMUA_128620.1</name>
</gene>
<dbReference type="InterPro" id="IPR000316">
    <property type="entry name" value="Metallthion_15"/>
</dbReference>
<evidence type="ECO:0000313" key="5">
    <source>
        <dbReference type="EnsemblPlants" id="Ma04_p22580.1"/>
    </source>
</evidence>
<protein>
    <submittedName>
        <fullName evidence="4">(wild Malaysian banana) hypothetical protein</fullName>
    </submittedName>
</protein>
<evidence type="ECO:0000313" key="6">
    <source>
        <dbReference type="Proteomes" id="UP000012960"/>
    </source>
</evidence>
<dbReference type="InParanoid" id="A0A804ISP4"/>
<comment type="similarity">
    <text evidence="1">Belongs to the metallothionein superfamily. Type 15 family.</text>
</comment>
<dbReference type="PANTHER" id="PTHR48198">
    <property type="entry name" value="EC PROTEIN HOMOLOG"/>
    <property type="match status" value="1"/>
</dbReference>
<dbReference type="GO" id="GO:0008270">
    <property type="term" value="F:zinc ion binding"/>
    <property type="evidence" value="ECO:0007669"/>
    <property type="project" value="InterPro"/>
</dbReference>
<dbReference type="Proteomes" id="UP000012960">
    <property type="component" value="Unplaced"/>
</dbReference>
<organism evidence="5 6">
    <name type="scientific">Musa acuminata subsp. malaccensis</name>
    <name type="common">Wild banana</name>
    <name type="synonym">Musa malaccensis</name>
    <dbReference type="NCBI Taxonomy" id="214687"/>
    <lineage>
        <taxon>Eukaryota</taxon>
        <taxon>Viridiplantae</taxon>
        <taxon>Streptophyta</taxon>
        <taxon>Embryophyta</taxon>
        <taxon>Tracheophyta</taxon>
        <taxon>Spermatophyta</taxon>
        <taxon>Magnoliopsida</taxon>
        <taxon>Liliopsida</taxon>
        <taxon>Zingiberales</taxon>
        <taxon>Musaceae</taxon>
        <taxon>Musa</taxon>
    </lineage>
</organism>
<evidence type="ECO:0000313" key="4">
    <source>
        <dbReference type="EMBL" id="CAG1843067.1"/>
    </source>
</evidence>
<name>A0A804ISP4_MUSAM</name>
<dbReference type="EMBL" id="HG996469">
    <property type="protein sequence ID" value="CAG1843067.1"/>
    <property type="molecule type" value="Genomic_DNA"/>
</dbReference>
<dbReference type="Pfam" id="PF02068">
    <property type="entry name" value="Metallothio_PEC"/>
    <property type="match status" value="1"/>
</dbReference>
<keyword evidence="3" id="KW-0480">Metal-thiolate cluster</keyword>
<dbReference type="PANTHER" id="PTHR48198:SF1">
    <property type="entry name" value="METALLOTHIONEIN-LIKE PROTEIN 4A-RELATED"/>
    <property type="match status" value="1"/>
</dbReference>
<proteinExistence type="inferred from homology"/>
<dbReference type="OMA" id="NCNCASC"/>
<reference evidence="4" key="1">
    <citation type="submission" date="2021-03" db="EMBL/GenBank/DDBJ databases">
        <authorList>
            <consortium name="Genoscope - CEA"/>
            <person name="William W."/>
        </authorList>
    </citation>
    <scope>NUCLEOTIDE SEQUENCE</scope>
    <source>
        <strain evidence="4">Doubled-haploid Pahang</strain>
    </source>
</reference>
<evidence type="ECO:0000256" key="1">
    <source>
        <dbReference type="ARBA" id="ARBA00005802"/>
    </source>
</evidence>
<dbReference type="AlphaFoldDB" id="A0A804ISP4"/>
<keyword evidence="6" id="KW-1185">Reference proteome</keyword>
<evidence type="ECO:0000256" key="2">
    <source>
        <dbReference type="ARBA" id="ARBA00022723"/>
    </source>
</evidence>
<accession>A0A804ISP4</accession>